<gene>
    <name evidence="3" type="ORF">ACIP2Z_38920</name>
</gene>
<feature type="domain" description="Histidine kinase/HSP90-like ATPase" evidence="2">
    <location>
        <begin position="57"/>
        <end position="157"/>
    </location>
</feature>
<evidence type="ECO:0000256" key="1">
    <source>
        <dbReference type="ARBA" id="ARBA00022527"/>
    </source>
</evidence>
<dbReference type="PANTHER" id="PTHR35526:SF3">
    <property type="entry name" value="ANTI-SIGMA-F FACTOR RSBW"/>
    <property type="match status" value="1"/>
</dbReference>
<dbReference type="SUPFAM" id="SSF55874">
    <property type="entry name" value="ATPase domain of HSP90 chaperone/DNA topoisomerase II/histidine kinase"/>
    <property type="match status" value="1"/>
</dbReference>
<dbReference type="InterPro" id="IPR050267">
    <property type="entry name" value="Anti-sigma-factor_SerPK"/>
</dbReference>
<evidence type="ECO:0000313" key="4">
    <source>
        <dbReference type="Proteomes" id="UP001617511"/>
    </source>
</evidence>
<keyword evidence="1" id="KW-0808">Transferase</keyword>
<dbReference type="EMBL" id="JBIVGG010000022">
    <property type="protein sequence ID" value="MFJ4084903.1"/>
    <property type="molecule type" value="Genomic_DNA"/>
</dbReference>
<evidence type="ECO:0000313" key="3">
    <source>
        <dbReference type="EMBL" id="MFJ4084903.1"/>
    </source>
</evidence>
<dbReference type="InterPro" id="IPR003594">
    <property type="entry name" value="HATPase_dom"/>
</dbReference>
<dbReference type="CDD" id="cd16936">
    <property type="entry name" value="HATPase_RsbW-like"/>
    <property type="match status" value="1"/>
</dbReference>
<dbReference type="PANTHER" id="PTHR35526">
    <property type="entry name" value="ANTI-SIGMA-F FACTOR RSBW-RELATED"/>
    <property type="match status" value="1"/>
</dbReference>
<reference evidence="3 4" key="1">
    <citation type="submission" date="2024-10" db="EMBL/GenBank/DDBJ databases">
        <title>The Natural Products Discovery Center: Release of the First 8490 Sequenced Strains for Exploring Actinobacteria Biosynthetic Diversity.</title>
        <authorList>
            <person name="Kalkreuter E."/>
            <person name="Kautsar S.A."/>
            <person name="Yang D."/>
            <person name="Bader C.D."/>
            <person name="Teijaro C.N."/>
            <person name="Fluegel L."/>
            <person name="Davis C.M."/>
            <person name="Simpson J.R."/>
            <person name="Lauterbach L."/>
            <person name="Steele A.D."/>
            <person name="Gui C."/>
            <person name="Meng S."/>
            <person name="Li G."/>
            <person name="Viehrig K."/>
            <person name="Ye F."/>
            <person name="Su P."/>
            <person name="Kiefer A.F."/>
            <person name="Nichols A."/>
            <person name="Cepeda A.J."/>
            <person name="Yan W."/>
            <person name="Fan B."/>
            <person name="Jiang Y."/>
            <person name="Adhikari A."/>
            <person name="Zheng C.-J."/>
            <person name="Schuster L."/>
            <person name="Cowan T.M."/>
            <person name="Smanski M.J."/>
            <person name="Chevrette M.G."/>
            <person name="De Carvalho L.P.S."/>
            <person name="Shen B."/>
        </authorList>
    </citation>
    <scope>NUCLEOTIDE SEQUENCE [LARGE SCALE GENOMIC DNA]</scope>
    <source>
        <strain evidence="3 4">NPDC089932</strain>
    </source>
</reference>
<proteinExistence type="predicted"/>
<protein>
    <submittedName>
        <fullName evidence="3">ATP-binding protein</fullName>
    </submittedName>
</protein>
<keyword evidence="1" id="KW-0418">Kinase</keyword>
<name>A0ABW8FSK5_9ACTN</name>
<keyword evidence="1" id="KW-0723">Serine/threonine-protein kinase</keyword>
<dbReference type="Pfam" id="PF13581">
    <property type="entry name" value="HATPase_c_2"/>
    <property type="match status" value="1"/>
</dbReference>
<dbReference type="Gene3D" id="3.30.565.10">
    <property type="entry name" value="Histidine kinase-like ATPase, C-terminal domain"/>
    <property type="match status" value="2"/>
</dbReference>
<sequence>MTTHLAGQERTCRSAPVAADELRSHTSALRALEVSIERRPDPESDGLSGADAAWPKRLRRIARASLTHWGRPDLIEAVELLLTELATNALRHGSGPDVGVRVSMQDNHLKIEVNDGSPVRPVLRHAEVDDEGGRGLLLVESMAETWGVSDDGTTTWCTLPLTKGPEEMSPAAVTAPVLRRISIELPGDRSAAGLARIQARTLLTVAAWPGNQHHAIDVLHSLVVNAWKHAVIPGEVNQRFGALLSITEADELIIDVTDPVPLFPDFDQAVAGESGRGLWEIARKGAELSWFVVGEDFNAKTVRAVLRPVAAVEL</sequence>
<keyword evidence="4" id="KW-1185">Reference proteome</keyword>
<dbReference type="GO" id="GO:0005524">
    <property type="term" value="F:ATP binding"/>
    <property type="evidence" value="ECO:0007669"/>
    <property type="project" value="UniProtKB-KW"/>
</dbReference>
<evidence type="ECO:0000259" key="2">
    <source>
        <dbReference type="Pfam" id="PF13581"/>
    </source>
</evidence>
<dbReference type="InterPro" id="IPR036890">
    <property type="entry name" value="HATPase_C_sf"/>
</dbReference>
<keyword evidence="3" id="KW-0067">ATP-binding</keyword>
<dbReference type="RefSeq" id="WP_402076257.1">
    <property type="nucleotide sequence ID" value="NZ_JBIVGG010000022.1"/>
</dbReference>
<accession>A0ABW8FSK5</accession>
<dbReference type="Proteomes" id="UP001617511">
    <property type="component" value="Unassembled WGS sequence"/>
</dbReference>
<keyword evidence="3" id="KW-0547">Nucleotide-binding</keyword>
<comment type="caution">
    <text evidence="3">The sequence shown here is derived from an EMBL/GenBank/DDBJ whole genome shotgun (WGS) entry which is preliminary data.</text>
</comment>
<organism evidence="3 4">
    <name type="scientific">Streptomyces iakyrus</name>
    <dbReference type="NCBI Taxonomy" id="68219"/>
    <lineage>
        <taxon>Bacteria</taxon>
        <taxon>Bacillati</taxon>
        <taxon>Actinomycetota</taxon>
        <taxon>Actinomycetes</taxon>
        <taxon>Kitasatosporales</taxon>
        <taxon>Streptomycetaceae</taxon>
        <taxon>Streptomyces</taxon>
    </lineage>
</organism>